<protein>
    <submittedName>
        <fullName evidence="1">Uncharacterized protein</fullName>
    </submittedName>
</protein>
<evidence type="ECO:0000313" key="2">
    <source>
        <dbReference type="Proteomes" id="UP001470023"/>
    </source>
</evidence>
<organism evidence="1 2">
    <name type="scientific">Streptomyces sp. 900105245</name>
    <dbReference type="NCBI Taxonomy" id="3154379"/>
    <lineage>
        <taxon>Bacteria</taxon>
        <taxon>Bacillati</taxon>
        <taxon>Actinomycetota</taxon>
        <taxon>Actinomycetes</taxon>
        <taxon>Kitasatosporales</taxon>
        <taxon>Streptomycetaceae</taxon>
        <taxon>Streptomyces</taxon>
    </lineage>
</organism>
<proteinExistence type="predicted"/>
<evidence type="ECO:0000313" key="1">
    <source>
        <dbReference type="EMBL" id="MER6427366.1"/>
    </source>
</evidence>
<keyword evidence="2" id="KW-1185">Reference proteome</keyword>
<reference evidence="1 2" key="1">
    <citation type="submission" date="2024-06" db="EMBL/GenBank/DDBJ databases">
        <title>The Natural Products Discovery Center: Release of the First 8490 Sequenced Strains for Exploring Actinobacteria Biosynthetic Diversity.</title>
        <authorList>
            <person name="Kalkreuter E."/>
            <person name="Kautsar S.A."/>
            <person name="Yang D."/>
            <person name="Bader C.D."/>
            <person name="Teijaro C.N."/>
            <person name="Fluegel L."/>
            <person name="Davis C.M."/>
            <person name="Simpson J.R."/>
            <person name="Lauterbach L."/>
            <person name="Steele A.D."/>
            <person name="Gui C."/>
            <person name="Meng S."/>
            <person name="Li G."/>
            <person name="Viehrig K."/>
            <person name="Ye F."/>
            <person name="Su P."/>
            <person name="Kiefer A.F."/>
            <person name="Nichols A."/>
            <person name="Cepeda A.J."/>
            <person name="Yan W."/>
            <person name="Fan B."/>
            <person name="Jiang Y."/>
            <person name="Adhikari A."/>
            <person name="Zheng C.-J."/>
            <person name="Schuster L."/>
            <person name="Cowan T.M."/>
            <person name="Smanski M.J."/>
            <person name="Chevrette M.G."/>
            <person name="De Carvalho L.P.S."/>
            <person name="Shen B."/>
        </authorList>
    </citation>
    <scope>NUCLEOTIDE SEQUENCE [LARGE SCALE GENOMIC DNA]</scope>
    <source>
        <strain evidence="1 2">NPDC001166</strain>
    </source>
</reference>
<comment type="caution">
    <text evidence="1">The sequence shown here is derived from an EMBL/GenBank/DDBJ whole genome shotgun (WGS) entry which is preliminary data.</text>
</comment>
<dbReference type="Proteomes" id="UP001470023">
    <property type="component" value="Unassembled WGS sequence"/>
</dbReference>
<gene>
    <name evidence="1" type="ORF">ABT272_06405</name>
</gene>
<dbReference type="EMBL" id="JBEPAZ010000004">
    <property type="protein sequence ID" value="MER6427366.1"/>
    <property type="molecule type" value="Genomic_DNA"/>
</dbReference>
<dbReference type="RefSeq" id="WP_123440704.1">
    <property type="nucleotide sequence ID" value="NZ_JBEOYA010000068.1"/>
</dbReference>
<sequence>MDDALWDRLPFEARAEVDELIAVRRHVQAIAVMRERIGAPRPSIHDCVDLLEWRAKVLRG</sequence>
<accession>A0ABV1U0V6</accession>
<name>A0ABV1U0V6_9ACTN</name>